<dbReference type="NCBIfam" id="TIGR02099">
    <property type="entry name" value="YhdP family protein"/>
    <property type="match status" value="1"/>
</dbReference>
<dbReference type="PANTHER" id="PTHR38690">
    <property type="entry name" value="PROTEASE-RELATED"/>
    <property type="match status" value="1"/>
</dbReference>
<accession>A0A418XW19</accession>
<dbReference type="RefSeq" id="WP_119918414.1">
    <property type="nucleotide sequence ID" value="NZ_QYYA01000004.1"/>
</dbReference>
<sequence>MANRTEHRHSRWRRVLPLLWWSLAACLLLMACYVVVARQLMLLVPDYRGKLEALFEDRIQSPLEIAELEGHMDGLTPQFRVRQLRLPAPEGEAPLELDEVVLNVDVIRSLIHQDLALESLHIDGVALNLVRDADGKIRLRGLDALAGEDSDAPPLERILRLFYRQQLLSITNARLSLDWPGLPPLAASSMEATLINDGDDHLLSVTLEARDRPLSVDARLHLHEDAYTLKEINADVYLRIRGQRMHEWLPDSLDWPVQIAAFDGDMELWGSIADGRPESARLALGIPSLVFEQDSQRWPLEAVSLDVGLKREGDQTTLSLGNVSAQSPAGQLLFGDVGLKWRASGETHQWQLRTGDLPVRAINQQFLKWPFALPDNIARWQKQLASLAPQGVIDGVYLNGEGRHVERFQARFTALGSQADDKIPGVSRLSGWISGSPEGGLAHLYSDNLSLTLPRLYAHPLQGQLTGVVGWEKNDKALILRSGRLRAVNPDAHGEAMFTTVIVPGQIPQLRLTADIYEGVGSRASHYIPLKRIPEGLSRWLSQAIQGGSLQHGKLLYHGPVKIDRERQQDRTFQMRFQVTDAQLSFLPNWPSASGVEADVRINGREVRGVARKGTLLNSVLSDVYVDVPPFETAKGPRLVVSGKVEGPVSDLDTLFQTTPLKKSLPDELLDWRLKSGQMQGRLLLDFPFQKGSGSPTVVVDAAVRDGRVQNVPRNLMLEKVQAPVYFHLRDGIQVPDFQAQLLDSTVAGHWLTRGSRSLMEASATLKASALREWLGFPWLAPVSGKVPVELAIQVPWQGSAFSLKASSSMKGVRVDAPAPLGKQTEQRVPFTVSIEPRGQAQQLTLGYGDEIRGRFRLGGELAGDVLLGGGHLQVPAMGINVRGALHKASVSPWLDFIGDQMAPAFKSQEQGAGSSTAGLLNSIKVQIGELDLFGVAVPGAALSVLPRDSGWDLALSSEAVAGSMHIPDGFSIRGERPMSLSVSRVNLTLPESAGLEEGAPFSPYQLPTLDARLNNLTINGEDFGQWRGNVRPISQGVRISDLDGQWRFTRVEGSLDWTAQGDSDGAAQYTRFNGVLSSDKLGRSLRAWGLPEMIESEDARAKGVLGWNDWPLNPDYLAMDGQTRIDIGECRIPQTDAKTSFLRVLGILNIGTIQRRLRLDFSDLYKKGLSCDSISGDFRIEGPSVSTTNLAIKSPSAIIEVQGNVDLEKETLNHQMEVTLPLSSNLYAGCLAGPAACAGIFVVERIWGDELDRTATMEYAVTGTWSEPKVEETEGMFE</sequence>
<feature type="domain" description="YhdP central" evidence="1">
    <location>
        <begin position="14"/>
        <end position="1271"/>
    </location>
</feature>
<evidence type="ECO:0000313" key="2">
    <source>
        <dbReference type="EMBL" id="RJG16912.1"/>
    </source>
</evidence>
<gene>
    <name evidence="2" type="ORF">D4A39_13670</name>
</gene>
<dbReference type="Pfam" id="PF13116">
    <property type="entry name" value="YhdP"/>
    <property type="match status" value="1"/>
</dbReference>
<dbReference type="PANTHER" id="PTHR38690:SF1">
    <property type="entry name" value="PROTEASE"/>
    <property type="match status" value="1"/>
</dbReference>
<dbReference type="OrthoDB" id="9762238at2"/>
<comment type="caution">
    <text evidence="2">The sequence shown here is derived from an EMBL/GenBank/DDBJ whole genome shotgun (WGS) entry which is preliminary data.</text>
</comment>
<name>A0A418XW19_9GAMM</name>
<dbReference type="InterPro" id="IPR011836">
    <property type="entry name" value="YhdP"/>
</dbReference>
<reference evidence="2 3" key="1">
    <citation type="submission" date="2018-09" db="EMBL/GenBank/DDBJ databases">
        <title>Alcanivorax profundi sp. nov., isolated from 1000 m-depth seawater of the Mariana Trench.</title>
        <authorList>
            <person name="Liu J."/>
        </authorList>
    </citation>
    <scope>NUCLEOTIDE SEQUENCE [LARGE SCALE GENOMIC DNA]</scope>
    <source>
        <strain evidence="2 3">MTEO17</strain>
    </source>
</reference>
<evidence type="ECO:0000313" key="3">
    <source>
        <dbReference type="Proteomes" id="UP000283734"/>
    </source>
</evidence>
<evidence type="ECO:0000259" key="1">
    <source>
        <dbReference type="Pfam" id="PF13116"/>
    </source>
</evidence>
<dbReference type="InterPro" id="IPR025263">
    <property type="entry name" value="YhdP_central"/>
</dbReference>
<dbReference type="Proteomes" id="UP000283734">
    <property type="component" value="Unassembled WGS sequence"/>
</dbReference>
<organism evidence="2 3">
    <name type="scientific">Alcanivorax profundi</name>
    <dbReference type="NCBI Taxonomy" id="2338368"/>
    <lineage>
        <taxon>Bacteria</taxon>
        <taxon>Pseudomonadati</taxon>
        <taxon>Pseudomonadota</taxon>
        <taxon>Gammaproteobacteria</taxon>
        <taxon>Oceanospirillales</taxon>
        <taxon>Alcanivoracaceae</taxon>
        <taxon>Alcanivorax</taxon>
    </lineage>
</organism>
<dbReference type="EMBL" id="QYYA01000004">
    <property type="protein sequence ID" value="RJG16912.1"/>
    <property type="molecule type" value="Genomic_DNA"/>
</dbReference>
<keyword evidence="3" id="KW-1185">Reference proteome</keyword>
<proteinExistence type="predicted"/>
<dbReference type="PROSITE" id="PS51257">
    <property type="entry name" value="PROKAR_LIPOPROTEIN"/>
    <property type="match status" value="1"/>
</dbReference>
<protein>
    <submittedName>
        <fullName evidence="2">TIGR02099 family protein</fullName>
    </submittedName>
</protein>
<dbReference type="AlphaFoldDB" id="A0A418XW19"/>